<name>A0A940DID3_9BACT</name>
<organism evidence="3 4">
    <name type="scientific">Candidatus Aphodosoma intestinipullorum</name>
    <dbReference type="NCBI Taxonomy" id="2840674"/>
    <lineage>
        <taxon>Bacteria</taxon>
        <taxon>Pseudomonadati</taxon>
        <taxon>Bacteroidota</taxon>
        <taxon>Bacteroidia</taxon>
        <taxon>Bacteroidales</taxon>
        <taxon>Candidatus Aphodosoma</taxon>
    </lineage>
</organism>
<comment type="caution">
    <text evidence="3">The sequence shown here is derived from an EMBL/GenBank/DDBJ whole genome shotgun (WGS) entry which is preliminary data.</text>
</comment>
<sequence length="655" mass="70837">MRCVILSALLCAVCFSGMYAQRAVKIYDITANACASKTNAAGDGEFVRTAGVVTAVVKEGGEVCGVFVQDEFGDGDEQTNDAVYVRIAGADSLSAGDKIEVTGLVVRDGAVSEICRVADVSRFAGRYSVEPRKVVFPDDFSDYRDFVGMLLEFDQTLWVTSNYDLERYGQITLSGERLMTPTDVELPGSDGWKSLAENNRENCIILDDGSDERYPDHIGWYDGETPLRTGMMTDGLTAVLTDTERGYVLVADGQPEFYGNERPAAPEGLGDYEIKVCGFNLEYYLADSYGQGYGPDNASEAARQHAKTVAALRAVDADIYGLVEVQTGQKAIGKLCDALNDNTSGKRYEYVDDGSSTNGTYTKCGYIYRSDRVYPVGGIKSNDRGVKNRKKGQAFRMNGREATFVFLINHFKSKSGGSGATGGDADQGDGQGAYNEARVEEALSTVAFAEQCAEYYGDGDVLIMGDLNAYSMEDPVRSITDAGYVNLVKEMAGDDAYSYSYQSAVGLLDHALANSTMAGQVTGCSVFHINADEAAMYGYDGSRPGDDMYRSSDHDPVVVGIRLADDADVVAPDNSVAIVHGREEPGLFSVLNADRHYMKIVSVGGIVMCYTQITSDAQTFDARALGLGAGVYVLQFTEIKAIEPKQFVRKLILTE</sequence>
<feature type="signal peptide" evidence="1">
    <location>
        <begin position="1"/>
        <end position="22"/>
    </location>
</feature>
<dbReference type="InterPro" id="IPR036691">
    <property type="entry name" value="Endo/exonu/phosph_ase_sf"/>
</dbReference>
<dbReference type="AlphaFoldDB" id="A0A940DID3"/>
<dbReference type="NCBIfam" id="NF033681">
    <property type="entry name" value="ExeM_NucH_DNase"/>
    <property type="match status" value="1"/>
</dbReference>
<evidence type="ECO:0000256" key="1">
    <source>
        <dbReference type="SAM" id="SignalP"/>
    </source>
</evidence>
<dbReference type="PANTHER" id="PTHR42834:SF1">
    <property type="entry name" value="ENDONUCLEASE_EXONUCLEASE_PHOSPHATASE FAMILY PROTEIN (AFU_ORTHOLOGUE AFUA_3G09210)"/>
    <property type="match status" value="1"/>
</dbReference>
<feature type="chain" id="PRO_5037943287" evidence="1">
    <location>
        <begin position="23"/>
        <end position="655"/>
    </location>
</feature>
<dbReference type="InterPro" id="IPR005135">
    <property type="entry name" value="Endo/exonuclease/phosphatase"/>
</dbReference>
<dbReference type="EMBL" id="JADIMV010000043">
    <property type="protein sequence ID" value="MBO8439460.1"/>
    <property type="molecule type" value="Genomic_DNA"/>
</dbReference>
<feature type="domain" description="Endonuclease/exonuclease/phosphatase" evidence="2">
    <location>
        <begin position="295"/>
        <end position="554"/>
    </location>
</feature>
<dbReference type="CDD" id="cd04486">
    <property type="entry name" value="YhcR_OBF_like"/>
    <property type="match status" value="1"/>
</dbReference>
<dbReference type="CDD" id="cd10283">
    <property type="entry name" value="MnuA_DNase1-like"/>
    <property type="match status" value="1"/>
</dbReference>
<proteinExistence type="predicted"/>
<dbReference type="Gene3D" id="3.60.10.10">
    <property type="entry name" value="Endonuclease/exonuclease/phosphatase"/>
    <property type="match status" value="1"/>
</dbReference>
<keyword evidence="3" id="KW-0540">Nuclease</keyword>
<keyword evidence="3" id="KW-0255">Endonuclease</keyword>
<reference evidence="3" key="2">
    <citation type="journal article" date="2021" name="PeerJ">
        <title>Extensive microbial diversity within the chicken gut microbiome revealed by metagenomics and culture.</title>
        <authorList>
            <person name="Gilroy R."/>
            <person name="Ravi A."/>
            <person name="Getino M."/>
            <person name="Pursley I."/>
            <person name="Horton D.L."/>
            <person name="Alikhan N.F."/>
            <person name="Baker D."/>
            <person name="Gharbi K."/>
            <person name="Hall N."/>
            <person name="Watson M."/>
            <person name="Adriaenssens E.M."/>
            <person name="Foster-Nyarko E."/>
            <person name="Jarju S."/>
            <person name="Secka A."/>
            <person name="Antonio M."/>
            <person name="Oren A."/>
            <person name="Chaudhuri R.R."/>
            <person name="La Ragione R."/>
            <person name="Hildebrand F."/>
            <person name="Pallen M.J."/>
        </authorList>
    </citation>
    <scope>NUCLEOTIDE SEQUENCE</scope>
    <source>
        <strain evidence="3">3924</strain>
    </source>
</reference>
<dbReference type="Proteomes" id="UP000712007">
    <property type="component" value="Unassembled WGS sequence"/>
</dbReference>
<keyword evidence="1" id="KW-0732">Signal</keyword>
<dbReference type="Pfam" id="PF03372">
    <property type="entry name" value="Exo_endo_phos"/>
    <property type="match status" value="1"/>
</dbReference>
<evidence type="ECO:0000313" key="4">
    <source>
        <dbReference type="Proteomes" id="UP000712007"/>
    </source>
</evidence>
<evidence type="ECO:0000259" key="2">
    <source>
        <dbReference type="Pfam" id="PF03372"/>
    </source>
</evidence>
<evidence type="ECO:0000313" key="3">
    <source>
        <dbReference type="EMBL" id="MBO8439460.1"/>
    </source>
</evidence>
<dbReference type="InterPro" id="IPR047971">
    <property type="entry name" value="ExeM-like"/>
</dbReference>
<dbReference type="GO" id="GO:0004519">
    <property type="term" value="F:endonuclease activity"/>
    <property type="evidence" value="ECO:0007669"/>
    <property type="project" value="UniProtKB-KW"/>
</dbReference>
<dbReference type="PANTHER" id="PTHR42834">
    <property type="entry name" value="ENDONUCLEASE/EXONUCLEASE/PHOSPHATASE FAMILY PROTEIN (AFU_ORTHOLOGUE AFUA_3G09210)"/>
    <property type="match status" value="1"/>
</dbReference>
<dbReference type="SUPFAM" id="SSF56219">
    <property type="entry name" value="DNase I-like"/>
    <property type="match status" value="1"/>
</dbReference>
<gene>
    <name evidence="3" type="ORF">IAC51_02300</name>
</gene>
<keyword evidence="3" id="KW-0378">Hydrolase</keyword>
<reference evidence="3" key="1">
    <citation type="submission" date="2020-10" db="EMBL/GenBank/DDBJ databases">
        <authorList>
            <person name="Gilroy R."/>
        </authorList>
    </citation>
    <scope>NUCLEOTIDE SEQUENCE</scope>
    <source>
        <strain evidence="3">3924</strain>
    </source>
</reference>
<protein>
    <submittedName>
        <fullName evidence="3">ExeM/NucH family extracellular endonuclease</fullName>
    </submittedName>
</protein>
<accession>A0A940DID3</accession>